<dbReference type="PANTHER" id="PTHR12544">
    <property type="entry name" value="GLUTAMINASE"/>
    <property type="match status" value="1"/>
</dbReference>
<evidence type="ECO:0000313" key="5">
    <source>
        <dbReference type="EMBL" id="SEC03862.1"/>
    </source>
</evidence>
<dbReference type="EMBL" id="FNTI01000001">
    <property type="protein sequence ID" value="SEC03862.1"/>
    <property type="molecule type" value="Genomic_DNA"/>
</dbReference>
<dbReference type="Pfam" id="PF04960">
    <property type="entry name" value="Glutaminase"/>
    <property type="match status" value="1"/>
</dbReference>
<accession>A0A1M7KWN3</accession>
<dbReference type="SUPFAM" id="SSF56601">
    <property type="entry name" value="beta-lactamase/transpeptidase-like"/>
    <property type="match status" value="1"/>
</dbReference>
<evidence type="ECO:0000313" key="6">
    <source>
        <dbReference type="Proteomes" id="UP000183208"/>
    </source>
</evidence>
<protein>
    <recommendedName>
        <fullName evidence="2">glutaminase</fullName>
        <ecNumber evidence="2">3.5.1.2</ecNumber>
    </recommendedName>
</protein>
<dbReference type="Gene3D" id="3.40.710.10">
    <property type="entry name" value="DD-peptidase/beta-lactamase superfamily"/>
    <property type="match status" value="1"/>
</dbReference>
<dbReference type="AlphaFoldDB" id="A0A1M7KWN3"/>
<evidence type="ECO:0000256" key="4">
    <source>
        <dbReference type="ARBA" id="ARBA00049534"/>
    </source>
</evidence>
<dbReference type="EC" id="3.5.1.2" evidence="2"/>
<dbReference type="RefSeq" id="WP_074815133.1">
    <property type="nucleotide sequence ID" value="NZ_FNTI01000001.1"/>
</dbReference>
<dbReference type="GO" id="GO:0006543">
    <property type="term" value="P:L-glutamine catabolic process"/>
    <property type="evidence" value="ECO:0007669"/>
    <property type="project" value="TreeGrafter"/>
</dbReference>
<dbReference type="InterPro" id="IPR015868">
    <property type="entry name" value="Glutaminase"/>
</dbReference>
<dbReference type="GO" id="GO:0004359">
    <property type="term" value="F:glutaminase activity"/>
    <property type="evidence" value="ECO:0007669"/>
    <property type="project" value="UniProtKB-EC"/>
</dbReference>
<evidence type="ECO:0000256" key="1">
    <source>
        <dbReference type="ARBA" id="ARBA00011076"/>
    </source>
</evidence>
<dbReference type="PANTHER" id="PTHR12544:SF48">
    <property type="entry name" value="GLUTAMINASE 1"/>
    <property type="match status" value="1"/>
</dbReference>
<evidence type="ECO:0000256" key="2">
    <source>
        <dbReference type="ARBA" id="ARBA00012918"/>
    </source>
</evidence>
<gene>
    <name evidence="5" type="ORF">SAMN05444171_0509</name>
</gene>
<evidence type="ECO:0000256" key="3">
    <source>
        <dbReference type="ARBA" id="ARBA00022801"/>
    </source>
</evidence>
<dbReference type="InterPro" id="IPR012338">
    <property type="entry name" value="Beta-lactam/transpept-like"/>
</dbReference>
<sequence length="198" mass="21495">MASLERLYNLPALEMTQSLVQDPHRRSKSNSDGKNFQAYPALARVASGLFGVFVIGASRRICCAGDVDYEFTIMSVSKPFLFALICGTIGLKEARAKLGANATGLSFNSLARIAANPLLPKEIQAQVDLGDITCGSNDQLRSVMEKTTATSQQVQEALRVNTEAQLRALKIGLLFMAGLQLLAVIRPTSLRTTFQERS</sequence>
<dbReference type="Proteomes" id="UP000183208">
    <property type="component" value="Unassembled WGS sequence"/>
</dbReference>
<dbReference type="GO" id="GO:0006537">
    <property type="term" value="P:glutamate biosynthetic process"/>
    <property type="evidence" value="ECO:0007669"/>
    <property type="project" value="TreeGrafter"/>
</dbReference>
<reference evidence="5 6" key="1">
    <citation type="submission" date="2016-10" db="EMBL/GenBank/DDBJ databases">
        <authorList>
            <person name="de Groot N.N."/>
        </authorList>
    </citation>
    <scope>NUCLEOTIDE SEQUENCE [LARGE SCALE GENOMIC DNA]</scope>
    <source>
        <strain evidence="5 6">GAS522</strain>
    </source>
</reference>
<organism evidence="5 6">
    <name type="scientific">Bradyrhizobium lablabi</name>
    <dbReference type="NCBI Taxonomy" id="722472"/>
    <lineage>
        <taxon>Bacteria</taxon>
        <taxon>Pseudomonadati</taxon>
        <taxon>Pseudomonadota</taxon>
        <taxon>Alphaproteobacteria</taxon>
        <taxon>Hyphomicrobiales</taxon>
        <taxon>Nitrobacteraceae</taxon>
        <taxon>Bradyrhizobium</taxon>
    </lineage>
</organism>
<comment type="similarity">
    <text evidence="1">Belongs to the glutaminase family.</text>
</comment>
<keyword evidence="3" id="KW-0378">Hydrolase</keyword>
<name>A0A1M7KWN3_9BRAD</name>
<comment type="catalytic activity">
    <reaction evidence="4">
        <text>L-glutamine + H2O = L-glutamate + NH4(+)</text>
        <dbReference type="Rhea" id="RHEA:15889"/>
        <dbReference type="ChEBI" id="CHEBI:15377"/>
        <dbReference type="ChEBI" id="CHEBI:28938"/>
        <dbReference type="ChEBI" id="CHEBI:29985"/>
        <dbReference type="ChEBI" id="CHEBI:58359"/>
        <dbReference type="EC" id="3.5.1.2"/>
    </reaction>
</comment>
<proteinExistence type="inferred from homology"/>